<evidence type="ECO:0000256" key="1">
    <source>
        <dbReference type="SAM" id="MobiDB-lite"/>
    </source>
</evidence>
<evidence type="ECO:0000313" key="3">
    <source>
        <dbReference type="Proteomes" id="UP000588158"/>
    </source>
</evidence>
<organism evidence="2 3">
    <name type="scientific">Brachybacterium aquaticum</name>
    <dbReference type="NCBI Taxonomy" id="1432564"/>
    <lineage>
        <taxon>Bacteria</taxon>
        <taxon>Bacillati</taxon>
        <taxon>Actinomycetota</taxon>
        <taxon>Actinomycetes</taxon>
        <taxon>Micrococcales</taxon>
        <taxon>Dermabacteraceae</taxon>
        <taxon>Brachybacterium</taxon>
    </lineage>
</organism>
<sequence>MPLHDGPQRVLLYGDVSPNITDGSSIWLATMAQILSGIFDEVHLLLKEDDVTGRVLMPVRDLPNVTFHPPLQARPGAEPSSSRESLPPRRAAQRIAGLAGSIEPDAIVTRGTDVAAFVSGNDALAQVHWAYITDLPYPADRLSTNNLTKLQRITERSHRMFAQTEDARSYLESIAPAAAGKTVLLTPTVPDQFFAEPTAEDAPLGRPLRLVYSGKLARNWRTLEMLDLPRLLGELGVEAELAVIGDKLQVDPSAPEWAPSMQEALDRVSRGDVPGVTWLGGMDRASAVAQISRADVGISWRSSALDSSLELSTKALEYSAAGTPPLLNASMSNRMVWGEDYPLYCHDDPVSAALAIRDALPVLADARRAAAAKVAPYSLSRSAERLRTSFHRGGALPDQRPTGVPTRVLVASHDLKFFGEILDWMERSPAFELRIDRWTKLAEHDTAASTELLEWADVIFCEWAGPNLAWYSNHKKPHQRLVSRLHRFEINGPWWSQVDISAIDEMVYVSDYFRRRAETALGLGTLSSRVIPNALDVLDLDRPKLPGAEFHLGMIGFVSFGKRPDRALDLLSALLEVDDRYVLHLKGRMPWEYGYEWDKPAQRHLYLDFFDRLADDERLREHVVFDEFSPDIASWLRGIGTVLSPSVDEFESFHLAPAEGMASGSAAVFWDREGVAELFGADLIAPTLEDARDRILALRSPEAREEVALTSRQRVARWDITMLSAAWSESLRRPVPAEETASLAPAVS</sequence>
<gene>
    <name evidence="2" type="ORF">HNR70_000065</name>
</gene>
<dbReference type="EMBL" id="JACHLZ010000001">
    <property type="protein sequence ID" value="MBB5830252.1"/>
    <property type="molecule type" value="Genomic_DNA"/>
</dbReference>
<keyword evidence="3" id="KW-1185">Reference proteome</keyword>
<evidence type="ECO:0000313" key="2">
    <source>
        <dbReference type="EMBL" id="MBB5830252.1"/>
    </source>
</evidence>
<protein>
    <submittedName>
        <fullName evidence="2">Glycosyltransferase involved in cell wall biosynthesis</fullName>
    </submittedName>
</protein>
<reference evidence="2 3" key="1">
    <citation type="submission" date="2020-08" db="EMBL/GenBank/DDBJ databases">
        <title>Sequencing the genomes of 1000 actinobacteria strains.</title>
        <authorList>
            <person name="Klenk H.-P."/>
        </authorList>
    </citation>
    <scope>NUCLEOTIDE SEQUENCE [LARGE SCALE GENOMIC DNA]</scope>
    <source>
        <strain evidence="2 3">DSM 28796</strain>
    </source>
</reference>
<name>A0A841AAC5_9MICO</name>
<dbReference type="RefSeq" id="WP_184323903.1">
    <property type="nucleotide sequence ID" value="NZ_JACHLZ010000001.1"/>
</dbReference>
<feature type="compositionally biased region" description="Low complexity" evidence="1">
    <location>
        <begin position="77"/>
        <end position="90"/>
    </location>
</feature>
<comment type="caution">
    <text evidence="2">The sequence shown here is derived from an EMBL/GenBank/DDBJ whole genome shotgun (WGS) entry which is preliminary data.</text>
</comment>
<dbReference type="SUPFAM" id="SSF53756">
    <property type="entry name" value="UDP-Glycosyltransferase/glycogen phosphorylase"/>
    <property type="match status" value="2"/>
</dbReference>
<dbReference type="GO" id="GO:0016740">
    <property type="term" value="F:transferase activity"/>
    <property type="evidence" value="ECO:0007669"/>
    <property type="project" value="UniProtKB-KW"/>
</dbReference>
<dbReference type="AlphaFoldDB" id="A0A841AAC5"/>
<feature type="region of interest" description="Disordered" evidence="1">
    <location>
        <begin position="67"/>
        <end position="90"/>
    </location>
</feature>
<dbReference type="Gene3D" id="3.40.50.2000">
    <property type="entry name" value="Glycogen Phosphorylase B"/>
    <property type="match status" value="2"/>
</dbReference>
<proteinExistence type="predicted"/>
<accession>A0A841AAC5</accession>
<keyword evidence="2" id="KW-0808">Transferase</keyword>
<dbReference type="Proteomes" id="UP000588158">
    <property type="component" value="Unassembled WGS sequence"/>
</dbReference>